<keyword evidence="2" id="KW-1185">Reference proteome</keyword>
<dbReference type="EMBL" id="VSRR010001807">
    <property type="protein sequence ID" value="MPC27812.1"/>
    <property type="molecule type" value="Genomic_DNA"/>
</dbReference>
<sequence length="129" mass="14427">MSDFYGHIVSLQKFVLLLTPHRFDFITTPLIFAIADTTQLSHEFTRYSFHDIAVHTTQHEHISCSSQHTSASYTTQEPVFTELECGVAHGLRPPARLPRRSSPPTGLAQSTSLPACLAGWLPEPRRLAE</sequence>
<gene>
    <name evidence="1" type="ORF">E2C01_020996</name>
</gene>
<comment type="caution">
    <text evidence="1">The sequence shown here is derived from an EMBL/GenBank/DDBJ whole genome shotgun (WGS) entry which is preliminary data.</text>
</comment>
<protein>
    <submittedName>
        <fullName evidence="1">Uncharacterized protein</fullName>
    </submittedName>
</protein>
<evidence type="ECO:0000313" key="1">
    <source>
        <dbReference type="EMBL" id="MPC27812.1"/>
    </source>
</evidence>
<reference evidence="1 2" key="1">
    <citation type="submission" date="2019-05" db="EMBL/GenBank/DDBJ databases">
        <title>Another draft genome of Portunus trituberculatus and its Hox gene families provides insights of decapod evolution.</title>
        <authorList>
            <person name="Jeong J.-H."/>
            <person name="Song I."/>
            <person name="Kim S."/>
            <person name="Choi T."/>
            <person name="Kim D."/>
            <person name="Ryu S."/>
            <person name="Kim W."/>
        </authorList>
    </citation>
    <scope>NUCLEOTIDE SEQUENCE [LARGE SCALE GENOMIC DNA]</scope>
    <source>
        <tissue evidence="1">Muscle</tissue>
    </source>
</reference>
<dbReference type="Proteomes" id="UP000324222">
    <property type="component" value="Unassembled WGS sequence"/>
</dbReference>
<organism evidence="1 2">
    <name type="scientific">Portunus trituberculatus</name>
    <name type="common">Swimming crab</name>
    <name type="synonym">Neptunus trituberculatus</name>
    <dbReference type="NCBI Taxonomy" id="210409"/>
    <lineage>
        <taxon>Eukaryota</taxon>
        <taxon>Metazoa</taxon>
        <taxon>Ecdysozoa</taxon>
        <taxon>Arthropoda</taxon>
        <taxon>Crustacea</taxon>
        <taxon>Multicrustacea</taxon>
        <taxon>Malacostraca</taxon>
        <taxon>Eumalacostraca</taxon>
        <taxon>Eucarida</taxon>
        <taxon>Decapoda</taxon>
        <taxon>Pleocyemata</taxon>
        <taxon>Brachyura</taxon>
        <taxon>Eubrachyura</taxon>
        <taxon>Portunoidea</taxon>
        <taxon>Portunidae</taxon>
        <taxon>Portuninae</taxon>
        <taxon>Portunus</taxon>
    </lineage>
</organism>
<proteinExistence type="predicted"/>
<evidence type="ECO:0000313" key="2">
    <source>
        <dbReference type="Proteomes" id="UP000324222"/>
    </source>
</evidence>
<dbReference type="AlphaFoldDB" id="A0A5B7E1D3"/>
<accession>A0A5B7E1D3</accession>
<name>A0A5B7E1D3_PORTR</name>